<name>A0AAD4EQY4_9PEZI</name>
<accession>A0AAD4EQY4</accession>
<feature type="region of interest" description="Disordered" evidence="1">
    <location>
        <begin position="1"/>
        <end position="20"/>
    </location>
</feature>
<sequence>MDTPLAGNISTQQRARPEQAEALEFDSSKAHLERIKNLMCAPLQEFTSKTRQPTMRPVVSERDVAGALKDANARETMDQVAKNMQAAIHAAGERSVDSLIETRRCGRGKQDSRLHHEPVAASDYKQGWTGYTGVLQEMIAEVSIHGRDRLERKLSLDAHILIPVFVRDWKLRSQMILKVQDLAAQHGCQLAPPKMPKPPVWWRWFTRPRLGIGNGEKDAEKERLLEAGRLERFED</sequence>
<dbReference type="EMBL" id="JAHCVI010000004">
    <property type="protein sequence ID" value="KAG7285986.1"/>
    <property type="molecule type" value="Genomic_DNA"/>
</dbReference>
<evidence type="ECO:0000256" key="1">
    <source>
        <dbReference type="SAM" id="MobiDB-lite"/>
    </source>
</evidence>
<reference evidence="2" key="1">
    <citation type="submission" date="2023-02" db="EMBL/GenBank/DDBJ databases">
        <authorList>
            <person name="Palmer J.M."/>
        </authorList>
    </citation>
    <scope>NUCLEOTIDE SEQUENCE</scope>
    <source>
        <strain evidence="2">FW57</strain>
    </source>
</reference>
<dbReference type="AlphaFoldDB" id="A0AAD4EQY4"/>
<organism evidence="2 3">
    <name type="scientific">Staphylotrichum longicolle</name>
    <dbReference type="NCBI Taxonomy" id="669026"/>
    <lineage>
        <taxon>Eukaryota</taxon>
        <taxon>Fungi</taxon>
        <taxon>Dikarya</taxon>
        <taxon>Ascomycota</taxon>
        <taxon>Pezizomycotina</taxon>
        <taxon>Sordariomycetes</taxon>
        <taxon>Sordariomycetidae</taxon>
        <taxon>Sordariales</taxon>
        <taxon>Chaetomiaceae</taxon>
        <taxon>Staphylotrichum</taxon>
    </lineage>
</organism>
<protein>
    <submittedName>
        <fullName evidence="2">Uncharacterized protein</fullName>
    </submittedName>
</protein>
<evidence type="ECO:0000313" key="3">
    <source>
        <dbReference type="Proteomes" id="UP001197093"/>
    </source>
</evidence>
<evidence type="ECO:0000313" key="2">
    <source>
        <dbReference type="EMBL" id="KAG7285986.1"/>
    </source>
</evidence>
<dbReference type="Proteomes" id="UP001197093">
    <property type="component" value="Unassembled WGS sequence"/>
</dbReference>
<gene>
    <name evidence="2" type="ORF">NEMBOFW57_008282</name>
</gene>
<proteinExistence type="predicted"/>
<comment type="caution">
    <text evidence="2">The sequence shown here is derived from an EMBL/GenBank/DDBJ whole genome shotgun (WGS) entry which is preliminary data.</text>
</comment>
<keyword evidence="3" id="KW-1185">Reference proteome</keyword>